<protein>
    <recommendedName>
        <fullName evidence="5">DNA translocase FtsK 4TM region domain-containing protein</fullName>
    </recommendedName>
</protein>
<gene>
    <name evidence="3" type="ORF">CVU82_03925</name>
</gene>
<reference evidence="3 4" key="1">
    <citation type="journal article" date="2017" name="ISME J.">
        <title>Potential for microbial H2 and metal transformations associated with novel bacteria and archaea in deep terrestrial subsurface sediments.</title>
        <authorList>
            <person name="Hernsdorf A.W."/>
            <person name="Amano Y."/>
            <person name="Miyakawa K."/>
            <person name="Ise K."/>
            <person name="Suzuki Y."/>
            <person name="Anantharaman K."/>
            <person name="Probst A."/>
            <person name="Burstein D."/>
            <person name="Thomas B.C."/>
            <person name="Banfield J.F."/>
        </authorList>
    </citation>
    <scope>NUCLEOTIDE SEQUENCE [LARGE SCALE GENOMIC DNA]</scope>
    <source>
        <strain evidence="3">HGW-Falkowbacteria-1</strain>
    </source>
</reference>
<sequence length="201" mass="21861">MKIKLFLLLSLFSIFFCFSFVSAKSIDYGLNVTSKQGKLEQAFRPVGSDAGGYLVDKLGGVTGVLLSFVGLLFLILMIYGGLLWMTASGNDQQVVKSRNVMVWAAVGIVIVFISFILVQFIGAQLTKPTFDSTSPPGEVPEGSLEEILPSEEGLPPEEEFLTPEQLQCPVCFSDNSFDFDLYSSPACRCCRLGPVSGDCQD</sequence>
<proteinExistence type="predicted"/>
<evidence type="ECO:0008006" key="5">
    <source>
        <dbReference type="Google" id="ProtNLM"/>
    </source>
</evidence>
<dbReference type="Proteomes" id="UP000233517">
    <property type="component" value="Unassembled WGS sequence"/>
</dbReference>
<feature type="signal peptide" evidence="2">
    <location>
        <begin position="1"/>
        <end position="23"/>
    </location>
</feature>
<name>A0A2N2E8W3_9BACT</name>
<evidence type="ECO:0000256" key="2">
    <source>
        <dbReference type="SAM" id="SignalP"/>
    </source>
</evidence>
<evidence type="ECO:0000313" key="4">
    <source>
        <dbReference type="Proteomes" id="UP000233517"/>
    </source>
</evidence>
<dbReference type="AlphaFoldDB" id="A0A2N2E8W3"/>
<dbReference type="EMBL" id="PHAI01000003">
    <property type="protein sequence ID" value="PKM91170.1"/>
    <property type="molecule type" value="Genomic_DNA"/>
</dbReference>
<organism evidence="3 4">
    <name type="scientific">Candidatus Falkowbacteria bacterium HGW-Falkowbacteria-1</name>
    <dbReference type="NCBI Taxonomy" id="2013768"/>
    <lineage>
        <taxon>Bacteria</taxon>
        <taxon>Candidatus Falkowiibacteriota</taxon>
    </lineage>
</organism>
<evidence type="ECO:0000313" key="3">
    <source>
        <dbReference type="EMBL" id="PKM91170.1"/>
    </source>
</evidence>
<keyword evidence="2" id="KW-0732">Signal</keyword>
<evidence type="ECO:0000256" key="1">
    <source>
        <dbReference type="SAM" id="Phobius"/>
    </source>
</evidence>
<keyword evidence="1" id="KW-0812">Transmembrane</keyword>
<keyword evidence="1" id="KW-1133">Transmembrane helix</keyword>
<accession>A0A2N2E8W3</accession>
<feature type="chain" id="PRO_5014890779" description="DNA translocase FtsK 4TM region domain-containing protein" evidence="2">
    <location>
        <begin position="24"/>
        <end position="201"/>
    </location>
</feature>
<comment type="caution">
    <text evidence="3">The sequence shown here is derived from an EMBL/GenBank/DDBJ whole genome shotgun (WGS) entry which is preliminary data.</text>
</comment>
<feature type="transmembrane region" description="Helical" evidence="1">
    <location>
        <begin position="100"/>
        <end position="122"/>
    </location>
</feature>
<keyword evidence="1" id="KW-0472">Membrane</keyword>
<feature type="transmembrane region" description="Helical" evidence="1">
    <location>
        <begin position="58"/>
        <end position="79"/>
    </location>
</feature>